<organism evidence="3 4">
    <name type="scientific">Dipteronia dyeriana</name>
    <dbReference type="NCBI Taxonomy" id="168575"/>
    <lineage>
        <taxon>Eukaryota</taxon>
        <taxon>Viridiplantae</taxon>
        <taxon>Streptophyta</taxon>
        <taxon>Embryophyta</taxon>
        <taxon>Tracheophyta</taxon>
        <taxon>Spermatophyta</taxon>
        <taxon>Magnoliopsida</taxon>
        <taxon>eudicotyledons</taxon>
        <taxon>Gunneridae</taxon>
        <taxon>Pentapetalae</taxon>
        <taxon>rosids</taxon>
        <taxon>malvids</taxon>
        <taxon>Sapindales</taxon>
        <taxon>Sapindaceae</taxon>
        <taxon>Hippocastanoideae</taxon>
        <taxon>Acereae</taxon>
        <taxon>Dipteronia</taxon>
    </lineage>
</organism>
<evidence type="ECO:0000256" key="1">
    <source>
        <dbReference type="SAM" id="MobiDB-lite"/>
    </source>
</evidence>
<evidence type="ECO:0000259" key="2">
    <source>
        <dbReference type="Pfam" id="PF14655"/>
    </source>
</evidence>
<accession>A0AAD9X006</accession>
<comment type="caution">
    <text evidence="3">The sequence shown here is derived from an EMBL/GenBank/DDBJ whole genome shotgun (WGS) entry which is preliminary data.</text>
</comment>
<feature type="non-terminal residue" evidence="3">
    <location>
        <position position="1"/>
    </location>
</feature>
<gene>
    <name evidence="3" type="ORF">Ddye_016900</name>
</gene>
<feature type="region of interest" description="Disordered" evidence="1">
    <location>
        <begin position="1"/>
        <end position="22"/>
    </location>
</feature>
<dbReference type="AlphaFoldDB" id="A0AAD9X006"/>
<dbReference type="InterPro" id="IPR032839">
    <property type="entry name" value="RAB3GAP_N"/>
</dbReference>
<keyword evidence="4" id="KW-1185">Reference proteome</keyword>
<reference evidence="3" key="1">
    <citation type="journal article" date="2023" name="Plant J.">
        <title>Genome sequences and population genomics provide insights into the demographic history, inbreeding, and mutation load of two 'living fossil' tree species of Dipteronia.</title>
        <authorList>
            <person name="Feng Y."/>
            <person name="Comes H.P."/>
            <person name="Chen J."/>
            <person name="Zhu S."/>
            <person name="Lu R."/>
            <person name="Zhang X."/>
            <person name="Li P."/>
            <person name="Qiu J."/>
            <person name="Olsen K.M."/>
            <person name="Qiu Y."/>
        </authorList>
    </citation>
    <scope>NUCLEOTIDE SEQUENCE</scope>
    <source>
        <strain evidence="3">KIB01</strain>
    </source>
</reference>
<evidence type="ECO:0000313" key="4">
    <source>
        <dbReference type="Proteomes" id="UP001280121"/>
    </source>
</evidence>
<protein>
    <recommendedName>
        <fullName evidence="2">Rab3-GAP regulatory subunit N-terminal domain-containing protein</fullName>
    </recommendedName>
</protein>
<feature type="domain" description="Rab3-GAP regulatory subunit N-terminal" evidence="2">
    <location>
        <begin position="12"/>
        <end position="69"/>
    </location>
</feature>
<dbReference type="Pfam" id="PF14655">
    <property type="entry name" value="RAB3GAP2_N"/>
    <property type="match status" value="1"/>
</dbReference>
<sequence>ISFSSSIGATRTTRSFGPKSTSNLSPIKAKYITALEWLVFEEIRVVAIGTSKGYLLVYGLKGDLVHRQMT</sequence>
<dbReference type="Proteomes" id="UP001280121">
    <property type="component" value="Unassembled WGS sequence"/>
</dbReference>
<name>A0AAD9X006_9ROSI</name>
<evidence type="ECO:0000313" key="3">
    <source>
        <dbReference type="EMBL" id="KAK2649411.1"/>
    </source>
</evidence>
<proteinExistence type="predicted"/>
<dbReference type="EMBL" id="JANJYI010000005">
    <property type="protein sequence ID" value="KAK2649411.1"/>
    <property type="molecule type" value="Genomic_DNA"/>
</dbReference>